<organism evidence="1 2">
    <name type="scientific">Salmonella diarizonae</name>
    <dbReference type="NCBI Taxonomy" id="59204"/>
    <lineage>
        <taxon>Bacteria</taxon>
        <taxon>Pseudomonadati</taxon>
        <taxon>Pseudomonadota</taxon>
        <taxon>Gammaproteobacteria</taxon>
        <taxon>Enterobacterales</taxon>
        <taxon>Enterobacteriaceae</taxon>
        <taxon>Salmonella</taxon>
    </lineage>
</organism>
<evidence type="ECO:0000313" key="1">
    <source>
        <dbReference type="EMBL" id="SUG54789.1"/>
    </source>
</evidence>
<protein>
    <submittedName>
        <fullName evidence="1">Lipopolysaccharide modification protein</fullName>
    </submittedName>
</protein>
<accession>A0A379TZ42</accession>
<dbReference type="EMBL" id="UGXH01000003">
    <property type="protein sequence ID" value="SUG54789.1"/>
    <property type="molecule type" value="Genomic_DNA"/>
</dbReference>
<evidence type="ECO:0000313" key="2">
    <source>
        <dbReference type="Proteomes" id="UP000254633"/>
    </source>
</evidence>
<name>A0A379TZ42_SALDZ</name>
<reference evidence="1 2" key="1">
    <citation type="submission" date="2018-06" db="EMBL/GenBank/DDBJ databases">
        <authorList>
            <consortium name="Pathogen Informatics"/>
            <person name="Doyle S."/>
        </authorList>
    </citation>
    <scope>NUCLEOTIDE SEQUENCE [LARGE SCALE GENOMIC DNA]</scope>
    <source>
        <strain evidence="1 2">NCTC10060</strain>
    </source>
</reference>
<dbReference type="AlphaFoldDB" id="A0A379TZ42"/>
<sequence>MKAVIFAYHDMGCQGVQAVLDAGYEIAAIFTHADNPAENTFLAPSPGWRQD</sequence>
<gene>
    <name evidence="1" type="primary">arnA_2</name>
    <name evidence="1" type="ORF">NCTC10060_01900</name>
</gene>
<dbReference type="Proteomes" id="UP000254633">
    <property type="component" value="Unassembled WGS sequence"/>
</dbReference>
<proteinExistence type="predicted"/>